<organism evidence="1 2">
    <name type="scientific">Levilactobacillus brevis</name>
    <name type="common">Lactobacillus brevis</name>
    <dbReference type="NCBI Taxonomy" id="1580"/>
    <lineage>
        <taxon>Bacteria</taxon>
        <taxon>Bacillati</taxon>
        <taxon>Bacillota</taxon>
        <taxon>Bacilli</taxon>
        <taxon>Lactobacillales</taxon>
        <taxon>Lactobacillaceae</taxon>
        <taxon>Levilactobacillus</taxon>
    </lineage>
</organism>
<evidence type="ECO:0000313" key="2">
    <source>
        <dbReference type="Proteomes" id="UP000217918"/>
    </source>
</evidence>
<reference evidence="1 2" key="1">
    <citation type="submission" date="2017-09" db="EMBL/GenBank/DDBJ databases">
        <title>Genome sequence of Lactobacillus brevis D7.</title>
        <authorList>
            <person name="Kwon M.-S."/>
            <person name="Lim S.K."/>
            <person name="Choi H.-J."/>
        </authorList>
    </citation>
    <scope>NUCLEOTIDE SEQUENCE [LARGE SCALE GENOMIC DNA]</scope>
    <source>
        <strain evidence="1 2">D7</strain>
    </source>
</reference>
<protein>
    <submittedName>
        <fullName evidence="1">Uncharacterized protein</fullName>
    </submittedName>
</protein>
<sequence>MRGGCVAANEELMDKIRKAENEYGSSDDWPESVVKELNGLANRQPDGTEETIEAQELFRRGFTGNKVAEKMHRSSHWAATRKPIITEFDCTNEDLKDLKRYEGKPIRWVATRMGRNYLWVRCMREKLREADNE</sequence>
<dbReference type="Proteomes" id="UP000217918">
    <property type="component" value="Unassembled WGS sequence"/>
</dbReference>
<dbReference type="EMBL" id="NVYO01000001">
    <property type="protein sequence ID" value="PBQ23400.1"/>
    <property type="molecule type" value="Genomic_DNA"/>
</dbReference>
<evidence type="ECO:0000313" key="1">
    <source>
        <dbReference type="EMBL" id="PBQ23400.1"/>
    </source>
</evidence>
<accession>A0A2A3TX13</accession>
<gene>
    <name evidence="1" type="ORF">CNR29_05030</name>
</gene>
<name>A0A2A3TX13_LEVBR</name>
<comment type="caution">
    <text evidence="1">The sequence shown here is derived from an EMBL/GenBank/DDBJ whole genome shotgun (WGS) entry which is preliminary data.</text>
</comment>
<dbReference type="AlphaFoldDB" id="A0A2A3TX13"/>
<proteinExistence type="predicted"/>